<evidence type="ECO:0000313" key="3">
    <source>
        <dbReference type="Proteomes" id="UP000054279"/>
    </source>
</evidence>
<keyword evidence="1" id="KW-0472">Membrane</keyword>
<protein>
    <submittedName>
        <fullName evidence="2">Uncharacterized protein</fullName>
    </submittedName>
</protein>
<reference evidence="2 3" key="1">
    <citation type="submission" date="2014-06" db="EMBL/GenBank/DDBJ databases">
        <title>Evolutionary Origins and Diversification of the Mycorrhizal Mutualists.</title>
        <authorList>
            <consortium name="DOE Joint Genome Institute"/>
            <consortium name="Mycorrhizal Genomics Consortium"/>
            <person name="Kohler A."/>
            <person name="Kuo A."/>
            <person name="Nagy L.G."/>
            <person name="Floudas D."/>
            <person name="Copeland A."/>
            <person name="Barry K.W."/>
            <person name="Cichocki N."/>
            <person name="Veneault-Fourrey C."/>
            <person name="LaButti K."/>
            <person name="Lindquist E.A."/>
            <person name="Lipzen A."/>
            <person name="Lundell T."/>
            <person name="Morin E."/>
            <person name="Murat C."/>
            <person name="Riley R."/>
            <person name="Ohm R."/>
            <person name="Sun H."/>
            <person name="Tunlid A."/>
            <person name="Henrissat B."/>
            <person name="Grigoriev I.V."/>
            <person name="Hibbett D.S."/>
            <person name="Martin F."/>
        </authorList>
    </citation>
    <scope>NUCLEOTIDE SEQUENCE [LARGE SCALE GENOMIC DNA]</scope>
    <source>
        <strain evidence="2 3">SS14</strain>
    </source>
</reference>
<gene>
    <name evidence="2" type="ORF">M422DRAFT_266719</name>
</gene>
<keyword evidence="3" id="KW-1185">Reference proteome</keyword>
<proteinExistence type="predicted"/>
<dbReference type="EMBL" id="KN837240">
    <property type="protein sequence ID" value="KIJ31578.1"/>
    <property type="molecule type" value="Genomic_DNA"/>
</dbReference>
<dbReference type="HOGENOM" id="CLU_2795597_0_0_1"/>
<evidence type="ECO:0000313" key="2">
    <source>
        <dbReference type="EMBL" id="KIJ31578.1"/>
    </source>
</evidence>
<keyword evidence="1" id="KW-1133">Transmembrane helix</keyword>
<organism evidence="2 3">
    <name type="scientific">Sphaerobolus stellatus (strain SS14)</name>
    <dbReference type="NCBI Taxonomy" id="990650"/>
    <lineage>
        <taxon>Eukaryota</taxon>
        <taxon>Fungi</taxon>
        <taxon>Dikarya</taxon>
        <taxon>Basidiomycota</taxon>
        <taxon>Agaricomycotina</taxon>
        <taxon>Agaricomycetes</taxon>
        <taxon>Phallomycetidae</taxon>
        <taxon>Geastrales</taxon>
        <taxon>Sphaerobolaceae</taxon>
        <taxon>Sphaerobolus</taxon>
    </lineage>
</organism>
<keyword evidence="1" id="KW-0812">Transmembrane</keyword>
<accession>A0A0C9TNI2</accession>
<dbReference type="AlphaFoldDB" id="A0A0C9TNI2"/>
<feature type="transmembrane region" description="Helical" evidence="1">
    <location>
        <begin position="38"/>
        <end position="58"/>
    </location>
</feature>
<name>A0A0C9TNI2_SPHS4</name>
<evidence type="ECO:0000256" key="1">
    <source>
        <dbReference type="SAM" id="Phobius"/>
    </source>
</evidence>
<dbReference type="Proteomes" id="UP000054279">
    <property type="component" value="Unassembled WGS sequence"/>
</dbReference>
<sequence>MIPIRFHTADGLLRLSRQWYGITHDTISVYPARLTHSCFSLSISLILLLISMLGFQWIHSSFDVLGHP</sequence>